<keyword evidence="2" id="KW-0175">Coiled coil</keyword>
<feature type="region of interest" description="Disordered" evidence="3">
    <location>
        <begin position="1232"/>
        <end position="1297"/>
    </location>
</feature>
<dbReference type="NCBIfam" id="TIGR01760">
    <property type="entry name" value="tape_meas_TP901"/>
    <property type="match status" value="2"/>
</dbReference>
<evidence type="ECO:0000259" key="5">
    <source>
        <dbReference type="Pfam" id="PF10145"/>
    </source>
</evidence>
<feature type="transmembrane region" description="Helical" evidence="4">
    <location>
        <begin position="757"/>
        <end position="777"/>
    </location>
</feature>
<comment type="caution">
    <text evidence="6">The sequence shown here is derived from an EMBL/GenBank/DDBJ whole genome shotgun (WGS) entry which is preliminary data.</text>
</comment>
<feature type="coiled-coil region" evidence="2">
    <location>
        <begin position="867"/>
        <end position="944"/>
    </location>
</feature>
<dbReference type="PANTHER" id="PTHR37813">
    <property type="entry name" value="FELS-2 PROPHAGE PROTEIN"/>
    <property type="match status" value="1"/>
</dbReference>
<evidence type="ECO:0000313" key="7">
    <source>
        <dbReference type="Proteomes" id="UP000571857"/>
    </source>
</evidence>
<evidence type="ECO:0000256" key="3">
    <source>
        <dbReference type="SAM" id="MobiDB-lite"/>
    </source>
</evidence>
<gene>
    <name evidence="6" type="ORF">HWH42_17700</name>
</gene>
<reference evidence="6 7" key="1">
    <citation type="submission" date="2020-06" db="EMBL/GenBank/DDBJ databases">
        <title>Crossreactivity between MHC class I-restricted antigens from cancer cells and an enterococcal bacteriophage.</title>
        <authorList>
            <person name="Fluckiger A."/>
            <person name="Daillere R."/>
            <person name="Sassi M."/>
            <person name="Cattoir V."/>
            <person name="Kroemer G."/>
            <person name="Zitvogel L."/>
        </authorList>
    </citation>
    <scope>NUCLEOTIDE SEQUENCE [LARGE SCALE GENOMIC DNA]</scope>
    <source>
        <strain evidence="6 7">EG4</strain>
    </source>
</reference>
<dbReference type="Pfam" id="PF10145">
    <property type="entry name" value="PhageMin_Tail"/>
    <property type="match status" value="1"/>
</dbReference>
<dbReference type="PANTHER" id="PTHR37813:SF1">
    <property type="entry name" value="FELS-2 PROPHAGE PROTEIN"/>
    <property type="match status" value="1"/>
</dbReference>
<keyword evidence="4" id="KW-1133">Transmembrane helix</keyword>
<keyword evidence="4" id="KW-0812">Transmembrane</keyword>
<evidence type="ECO:0000256" key="2">
    <source>
        <dbReference type="SAM" id="Coils"/>
    </source>
</evidence>
<evidence type="ECO:0000313" key="6">
    <source>
        <dbReference type="EMBL" id="MBA0974404.1"/>
    </source>
</evidence>
<dbReference type="EMBL" id="JABXJK010000096">
    <property type="protein sequence ID" value="MBA0974404.1"/>
    <property type="molecule type" value="Genomic_DNA"/>
</dbReference>
<feature type="domain" description="Phage tail tape measure protein" evidence="5">
    <location>
        <begin position="125"/>
        <end position="293"/>
    </location>
</feature>
<keyword evidence="1" id="KW-1188">Viral release from host cell</keyword>
<dbReference type="Proteomes" id="UP000571857">
    <property type="component" value="Unassembled WGS sequence"/>
</dbReference>
<dbReference type="RefSeq" id="WP_181049114.1">
    <property type="nucleotide sequence ID" value="NZ_JABXJK010000096.1"/>
</dbReference>
<evidence type="ECO:0000256" key="1">
    <source>
        <dbReference type="ARBA" id="ARBA00022612"/>
    </source>
</evidence>
<keyword evidence="4" id="KW-0472">Membrane</keyword>
<accession>A0ABD4HSV8</accession>
<dbReference type="InterPro" id="IPR010090">
    <property type="entry name" value="Phage_tape_meas"/>
</dbReference>
<sequence>MAQSKTVKAVLTAIDKGFTQTMGSATSSLKKLSSNASDIPSNLNTVSGAMKSFGDKTASIGQSIEKVGGSMTKGITLPIAGAVGAVTTAAVKWESAFTGVKKTNDEMVDSNGKVIYSYDDLEKGLRDLAKELPTSHEEIAKVAEAAGQLGIKTDKVVGFTKTMIDMGESTNMSADTAATSLARFANITQMSQDKFSNLGSAIVDLGNNLATTESEITEMGLRLAGAGKQIGMTEGDIVGFAAALSSVGIEAEAGGSAFSRLMVQMQLATETGVKAFEPLKQAVAIQGVSWEKFVHAVNWGGKELTAVSKQMGVPASELKKLYKEASKASGSLEDFANVTGRTGEEFAELFKSNPSQAMIEFIQGLKDSEKHGISAIKVLDDMGITEVRLRDSLLRAANASDVFEGAVKRGNEAFNENTALAEEAGKRYGTTESQLKILRGQLNDVAITFGGPLVAALNSAISAAKPMIEALANMAEAFASADPKTQEFILKMAALAASAGPVLKVFGKMTSVFGKTISTMFEKAGNIDSKWKQFIVTPIKNGSSSALQAVKGFVSKYKSNLAGLESAGINVNLLTRFTTLKDTIVGLFPTLDTFGANLRASQRQLNMLGEGNKVTNFFRSFSASLQLSNSKLAKFASVVINPIGSLRNLSSAAGKSGTVLSGLGVAASKAGGGFRTFAATGIRSIASLTGAMLSNPITAILVAITTTIVGVVQAWKSNFMNIQGYVKTAFSGIVKSFKSVLPSSASVTKTIKGLGNIFKWLGTGTLVGVTFAIAGFVDGLRAIITVGKTAVNAIMAIANGVKGLWQRLKGDSKGADKSFKDVKKSLADIGKDWDTMFSDSALKKAAKSTEELGKKSKDTTKAMSMNMEEVSNSVENYSSKLDEAKQAMTELFSQQNGSTAGVEAYFNHTLDLVTNLKEQQKKAVETYNKQIEAAEGKSEAEKQKIFANASTEYMKAVQSNNSDLLKVYTDYSNQLKNNKTVEGQELTDQQRATLQNQTNIIRDQLLDQQKQFVEAGVNKLNNNQALSEQEKEQTLSSLKTFGEIQAQQVQENNAQIQQLETQKNQAKTESEKAAFQNQITQLQTQNDQIRQSELEQGAQLLAIISQNGANKIAVTADNLAQLKGVTDQQLLGIYQSYVNNGASIDQQMALLAGMLRQRGIDGSNGLVQGLQSNDPKLWANMSKADIVNTLQSLPPDLFKNGQDGKNKLIDGLNSGKVEINNVGQELMNQMNSGVKNKKAEAEKTSGDVASSGAKGAKSKGKEYNSGGNSNAGEYNTGLAKQKSNAKQKGGGLGSAPVEGVKTKASAMRSVGEQLGRSFVQGLASQVGSANNAGRELGNAVKSGAGSVNMTSVGSNMAKGVASGIRASQGEAVSAMQNLVAAVNAEAQKKAKIKSPSRLLKYDVGVFLAQGVAAGIREDTSVAVQSAKDMISSIHQSITGSRLIKRSNAIEVKHSIDNTPMGKMVEILEEIRHLTVVMDTGQVVGALGSPMNLNLAEQQKQDGRYRS</sequence>
<evidence type="ECO:0000256" key="4">
    <source>
        <dbReference type="SAM" id="Phobius"/>
    </source>
</evidence>
<name>A0ABD4HSV8_ENTGA</name>
<protein>
    <submittedName>
        <fullName evidence="6">Phage tail tape measure protein</fullName>
    </submittedName>
</protein>
<feature type="coiled-coil region" evidence="2">
    <location>
        <begin position="1049"/>
        <end position="1092"/>
    </location>
</feature>
<proteinExistence type="predicted"/>
<feature type="transmembrane region" description="Helical" evidence="4">
    <location>
        <begin position="697"/>
        <end position="715"/>
    </location>
</feature>
<organism evidence="6 7">
    <name type="scientific">Enterococcus gallinarum</name>
    <dbReference type="NCBI Taxonomy" id="1353"/>
    <lineage>
        <taxon>Bacteria</taxon>
        <taxon>Bacillati</taxon>
        <taxon>Bacillota</taxon>
        <taxon>Bacilli</taxon>
        <taxon>Lactobacillales</taxon>
        <taxon>Enterococcaceae</taxon>
        <taxon>Enterococcus</taxon>
    </lineage>
</organism>